<evidence type="ECO:0000313" key="3">
    <source>
        <dbReference type="Proteomes" id="UP000181917"/>
    </source>
</evidence>
<dbReference type="RefSeq" id="WP_074699141.1">
    <property type="nucleotide sequence ID" value="NZ_CP018863.1"/>
</dbReference>
<sequence>MGFDPYEPQQRAMLRSAVQAAGISTGDLWLHYFSLGGSAGEYELEAYLQGLLSLPETQRDLLAMAANELIDSIPRPRAPYSDELIGAGDEGDRRDEQQPTSEEEPSVGDERSGRRDAE</sequence>
<organism evidence="2 3">
    <name type="scientific">Crystallibacter crystallopoietes</name>
    <dbReference type="NCBI Taxonomy" id="37928"/>
    <lineage>
        <taxon>Bacteria</taxon>
        <taxon>Bacillati</taxon>
        <taxon>Actinomycetota</taxon>
        <taxon>Actinomycetes</taxon>
        <taxon>Micrococcales</taxon>
        <taxon>Micrococcaceae</taxon>
        <taxon>Crystallibacter</taxon>
    </lineage>
</organism>
<evidence type="ECO:0000256" key="1">
    <source>
        <dbReference type="SAM" id="MobiDB-lite"/>
    </source>
</evidence>
<gene>
    <name evidence="2" type="ORF">SAMN04489742_0564</name>
</gene>
<feature type="region of interest" description="Disordered" evidence="1">
    <location>
        <begin position="73"/>
        <end position="118"/>
    </location>
</feature>
<dbReference type="EMBL" id="FNKH01000002">
    <property type="protein sequence ID" value="SDQ30910.1"/>
    <property type="molecule type" value="Genomic_DNA"/>
</dbReference>
<keyword evidence="3" id="KW-1185">Reference proteome</keyword>
<proteinExistence type="predicted"/>
<accession>A0A1H0ZU55</accession>
<feature type="compositionally biased region" description="Basic and acidic residues" evidence="1">
    <location>
        <begin position="108"/>
        <end position="118"/>
    </location>
</feature>
<dbReference type="Proteomes" id="UP000181917">
    <property type="component" value="Unassembled WGS sequence"/>
</dbReference>
<dbReference type="KEGG" id="acry:AC20117_14485"/>
<dbReference type="STRING" id="37928.SAMN04489742_0564"/>
<dbReference type="AlphaFoldDB" id="A0A1H0ZU55"/>
<reference evidence="2 3" key="1">
    <citation type="submission" date="2016-10" db="EMBL/GenBank/DDBJ databases">
        <authorList>
            <person name="de Groot N.N."/>
        </authorList>
    </citation>
    <scope>NUCLEOTIDE SEQUENCE [LARGE SCALE GENOMIC DNA]</scope>
    <source>
        <strain evidence="2 3">DSM 20117</strain>
    </source>
</reference>
<protein>
    <submittedName>
        <fullName evidence="2">Uncharacterized protein</fullName>
    </submittedName>
</protein>
<evidence type="ECO:0000313" key="2">
    <source>
        <dbReference type="EMBL" id="SDQ30910.1"/>
    </source>
</evidence>
<name>A0A1H0ZU55_9MICC</name>